<dbReference type="SUPFAM" id="SSF52210">
    <property type="entry name" value="Succinyl-CoA synthetase domains"/>
    <property type="match status" value="2"/>
</dbReference>
<dbReference type="AlphaFoldDB" id="A0A318EHF5"/>
<dbReference type="SUPFAM" id="SSF51735">
    <property type="entry name" value="NAD(P)-binding Rossmann-fold domains"/>
    <property type="match status" value="1"/>
</dbReference>
<reference evidence="2 3" key="1">
    <citation type="submission" date="2018-04" db="EMBL/GenBank/DDBJ databases">
        <title>Genomic Encyclopedia of Type Strains, Phase IV (KMG-IV): sequencing the most valuable type-strain genomes for metagenomic binning, comparative biology and taxonomic classification.</title>
        <authorList>
            <person name="Goeker M."/>
        </authorList>
    </citation>
    <scope>NUCLEOTIDE SEQUENCE [LARGE SCALE GENOMIC DNA]</scope>
    <source>
        <strain evidence="2 3">DSM 104150</strain>
    </source>
</reference>
<dbReference type="InterPro" id="IPR016102">
    <property type="entry name" value="Succinyl-CoA_synth-like"/>
</dbReference>
<dbReference type="PROSITE" id="PS51186">
    <property type="entry name" value="GNAT"/>
    <property type="match status" value="1"/>
</dbReference>
<dbReference type="SUPFAM" id="SSF55729">
    <property type="entry name" value="Acyl-CoA N-acyltransferases (Nat)"/>
    <property type="match status" value="1"/>
</dbReference>
<gene>
    <name evidence="2" type="ORF">C8D93_10271</name>
</gene>
<dbReference type="OrthoDB" id="9807426at2"/>
<dbReference type="Pfam" id="PF13607">
    <property type="entry name" value="Succ_CoA_lig"/>
    <property type="match status" value="1"/>
</dbReference>
<sequence length="791" mass="85079">MSIRNLDALFRPRTVAVVGAPADRPGAQLMRQLDALDPARRTILLGERDGWTRARRPGDLPPSELVVVLDPEPVTPRLVRRLADNGSRGMIWACDAPVPVAVLRAGHDATLRVLGPRTGGTAHAHGITASAWPLPGAGTTALIAQSRSITAAALDWAAGHALGFSWMAVTGGEADVDVGDLLDHAALDPRTQAVVLQLSRVRSARKFMSAARACARSKPVVVLQTPDADSAGTPQDPVFSAAFRRAGLVEVDRVTALFSALAALDRVGEAATGEVAVFGNGAGICQLAHAALLREGLTPAAAGEVSRARILEQAPLARMHAGAVDLDLADDHATIGALRIALSSPLVDFVMLVRSPSPGLDDEALARRLVDAGLREKLVVVFLGQQRAAPALRRCAEARIPAFASVEAAARALRYRREHRHTQDMLMQTPTLDPLVHAGDGPPRLAPAKRGSPPRILPADEAQALLGAYGLQPAAWIGGEGRGLRVRLRRHPQLGTHLQMRLDPASAFAPTTWALPPLDDVITAIKLREVGLGEREQAPPGLRIRDYALAVARLAQLAVEQPRIAEADLRLVPADDIAEVGFARITVDAAAPPERSRLALAPYPAELEHFAMLRDGRRYRIRAIHPTDEPALIRMLSQAGPEDIRLRFFRYIRQFTHAMAARMTQIDYDREMSLVAVPEQGEEEVLGMSTLVFDPDGREAEYAVLIRREYAGQRLGLQLMQDILDYAAARGTASVYGDVLMENAGMLGLAQRLGFRRTAHPDDPGCVRVLISPKLPAEPPPWTKGLSSASI</sequence>
<dbReference type="PANTHER" id="PTHR42793:SF1">
    <property type="entry name" value="PEPTIDYL-LYSINE N-ACETYLTRANSFERASE PATZ"/>
    <property type="match status" value="1"/>
</dbReference>
<dbReference type="InterPro" id="IPR036291">
    <property type="entry name" value="NAD(P)-bd_dom_sf"/>
</dbReference>
<organism evidence="2 3">
    <name type="scientific">Sinimarinibacterium flocculans</name>
    <dbReference type="NCBI Taxonomy" id="985250"/>
    <lineage>
        <taxon>Bacteria</taxon>
        <taxon>Pseudomonadati</taxon>
        <taxon>Pseudomonadota</taxon>
        <taxon>Gammaproteobacteria</taxon>
        <taxon>Nevskiales</taxon>
        <taxon>Nevskiaceae</taxon>
        <taxon>Sinimarinibacterium</taxon>
    </lineage>
</organism>
<feature type="domain" description="N-acetyltransferase" evidence="1">
    <location>
        <begin position="619"/>
        <end position="778"/>
    </location>
</feature>
<accession>A0A318EHF5</accession>
<dbReference type="Pfam" id="PF00583">
    <property type="entry name" value="Acetyltransf_1"/>
    <property type="match status" value="1"/>
</dbReference>
<keyword evidence="2" id="KW-0808">Transferase</keyword>
<protein>
    <submittedName>
        <fullName evidence="2">Acetyl-CoA synthetase (ADP-forming)/acetyltransferase</fullName>
    </submittedName>
</protein>
<dbReference type="InterPro" id="IPR016181">
    <property type="entry name" value="Acyl_CoA_acyltransferase"/>
</dbReference>
<comment type="caution">
    <text evidence="2">The sequence shown here is derived from an EMBL/GenBank/DDBJ whole genome shotgun (WGS) entry which is preliminary data.</text>
</comment>
<dbReference type="Proteomes" id="UP000248330">
    <property type="component" value="Unassembled WGS sequence"/>
</dbReference>
<name>A0A318EHF5_9GAMM</name>
<dbReference type="Gene3D" id="3.40.50.261">
    <property type="entry name" value="Succinyl-CoA synthetase domains"/>
    <property type="match status" value="2"/>
</dbReference>
<keyword evidence="3" id="KW-1185">Reference proteome</keyword>
<evidence type="ECO:0000259" key="1">
    <source>
        <dbReference type="PROSITE" id="PS51186"/>
    </source>
</evidence>
<evidence type="ECO:0000313" key="2">
    <source>
        <dbReference type="EMBL" id="PXV70219.1"/>
    </source>
</evidence>
<evidence type="ECO:0000313" key="3">
    <source>
        <dbReference type="Proteomes" id="UP000248330"/>
    </source>
</evidence>
<dbReference type="EMBL" id="QICN01000002">
    <property type="protein sequence ID" value="PXV70219.1"/>
    <property type="molecule type" value="Genomic_DNA"/>
</dbReference>
<proteinExistence type="predicted"/>
<dbReference type="InterPro" id="IPR000182">
    <property type="entry name" value="GNAT_dom"/>
</dbReference>
<dbReference type="RefSeq" id="WP_110263910.1">
    <property type="nucleotide sequence ID" value="NZ_CAWNXA010000002.1"/>
</dbReference>
<dbReference type="PANTHER" id="PTHR42793">
    <property type="entry name" value="COA BINDING DOMAIN CONTAINING PROTEIN"/>
    <property type="match status" value="1"/>
</dbReference>
<dbReference type="GO" id="GO:0016747">
    <property type="term" value="F:acyltransferase activity, transferring groups other than amino-acyl groups"/>
    <property type="evidence" value="ECO:0007669"/>
    <property type="project" value="InterPro"/>
</dbReference>
<dbReference type="Gene3D" id="3.40.630.30">
    <property type="match status" value="1"/>
</dbReference>
<dbReference type="InterPro" id="IPR032875">
    <property type="entry name" value="Succ_CoA_lig_flav_dom"/>
</dbReference>